<proteinExistence type="predicted"/>
<reference evidence="1 2" key="1">
    <citation type="submission" date="2020-09" db="EMBL/GenBank/DDBJ databases">
        <title>De no assembly of potato wild relative species, Solanum commersonii.</title>
        <authorList>
            <person name="Cho K."/>
        </authorList>
    </citation>
    <scope>NUCLEOTIDE SEQUENCE [LARGE SCALE GENOMIC DNA]</scope>
    <source>
        <strain evidence="1">LZ3.2</strain>
        <tissue evidence="1">Leaf</tissue>
    </source>
</reference>
<feature type="non-terminal residue" evidence="1">
    <location>
        <position position="1"/>
    </location>
</feature>
<protein>
    <submittedName>
        <fullName evidence="1">Uncharacterized protein</fullName>
    </submittedName>
</protein>
<name>A0A9J5Z5D9_SOLCO</name>
<dbReference type="Proteomes" id="UP000824120">
    <property type="component" value="Chromosome 5"/>
</dbReference>
<evidence type="ECO:0000313" key="2">
    <source>
        <dbReference type="Proteomes" id="UP000824120"/>
    </source>
</evidence>
<accession>A0A9J5Z5D9</accession>
<evidence type="ECO:0000313" key="1">
    <source>
        <dbReference type="EMBL" id="KAG5606254.1"/>
    </source>
</evidence>
<comment type="caution">
    <text evidence="1">The sequence shown here is derived from an EMBL/GenBank/DDBJ whole genome shotgun (WGS) entry which is preliminary data.</text>
</comment>
<keyword evidence="2" id="KW-1185">Reference proteome</keyword>
<gene>
    <name evidence="1" type="ORF">H5410_027746</name>
</gene>
<dbReference type="AlphaFoldDB" id="A0A9J5Z5D9"/>
<dbReference type="EMBL" id="JACXVP010000005">
    <property type="protein sequence ID" value="KAG5606254.1"/>
    <property type="molecule type" value="Genomic_DNA"/>
</dbReference>
<sequence length="255" mass="29506">MTREVKLIEELATNTKPELRKTSTLRQTRLFHERKTSPILEDPTAASKKKREQFELKLQNPCNIGEITRGARQDCVAPLPVPGDIQITVQAQAPKWHRIRDKSSTNTEVGGAPQAIRRSKTEFGYFSGVHNNQESHHHLDKNFMATQYNTLEENIIILENFHTEVGFDKEKRDLLIRKKSELKFMLWKAQLLHALKERNRLQCNHQYDKKHGPQRDAHPNRTIKSPNLILLLPPCGLQTFINQTKSTVRPNEIRG</sequence>
<organism evidence="1 2">
    <name type="scientific">Solanum commersonii</name>
    <name type="common">Commerson's wild potato</name>
    <name type="synonym">Commerson's nightshade</name>
    <dbReference type="NCBI Taxonomy" id="4109"/>
    <lineage>
        <taxon>Eukaryota</taxon>
        <taxon>Viridiplantae</taxon>
        <taxon>Streptophyta</taxon>
        <taxon>Embryophyta</taxon>
        <taxon>Tracheophyta</taxon>
        <taxon>Spermatophyta</taxon>
        <taxon>Magnoliopsida</taxon>
        <taxon>eudicotyledons</taxon>
        <taxon>Gunneridae</taxon>
        <taxon>Pentapetalae</taxon>
        <taxon>asterids</taxon>
        <taxon>lamiids</taxon>
        <taxon>Solanales</taxon>
        <taxon>Solanaceae</taxon>
        <taxon>Solanoideae</taxon>
        <taxon>Solaneae</taxon>
        <taxon>Solanum</taxon>
    </lineage>
</organism>